<keyword evidence="1" id="KW-0472">Membrane</keyword>
<proteinExistence type="predicted"/>
<evidence type="ECO:0000256" key="1">
    <source>
        <dbReference type="SAM" id="Phobius"/>
    </source>
</evidence>
<sequence>MLNTRNIVEYKNLISYDTMTGLLRFDRGKHYFSLSIVNLVYIFNGYLYVSVRIPRGVRVFKCRLPKDISYEELIILDDVLCDINDYIKNDDLHEYRIKCCDIFQEYNLGGEGFDAVDTLMLFLLVALVSLLIGMVVW</sequence>
<feature type="transmembrane region" description="Helical" evidence="1">
    <location>
        <begin position="31"/>
        <end position="49"/>
    </location>
</feature>
<name>A0A8S5QGK7_9CAUD</name>
<keyword evidence="1" id="KW-0812">Transmembrane</keyword>
<feature type="transmembrane region" description="Helical" evidence="1">
    <location>
        <begin position="118"/>
        <end position="136"/>
    </location>
</feature>
<dbReference type="EMBL" id="BK015652">
    <property type="protein sequence ID" value="DAE18200.1"/>
    <property type="molecule type" value="Genomic_DNA"/>
</dbReference>
<evidence type="ECO:0000313" key="2">
    <source>
        <dbReference type="EMBL" id="DAE18200.1"/>
    </source>
</evidence>
<organism evidence="2">
    <name type="scientific">Myoviridae sp. ctdNl2</name>
    <dbReference type="NCBI Taxonomy" id="2825140"/>
    <lineage>
        <taxon>Viruses</taxon>
        <taxon>Duplodnaviria</taxon>
        <taxon>Heunggongvirae</taxon>
        <taxon>Uroviricota</taxon>
        <taxon>Caudoviricetes</taxon>
    </lineage>
</organism>
<accession>A0A8S5QGK7</accession>
<protein>
    <submittedName>
        <fullName evidence="2">Uncharacterized protein</fullName>
    </submittedName>
</protein>
<reference evidence="2" key="1">
    <citation type="journal article" date="2021" name="Proc. Natl. Acad. Sci. U.S.A.">
        <title>A Catalog of Tens of Thousands of Viruses from Human Metagenomes Reveals Hidden Associations with Chronic Diseases.</title>
        <authorList>
            <person name="Tisza M.J."/>
            <person name="Buck C.B."/>
        </authorList>
    </citation>
    <scope>NUCLEOTIDE SEQUENCE</scope>
    <source>
        <strain evidence="2">CtdNl2</strain>
    </source>
</reference>
<keyword evidence="1" id="KW-1133">Transmembrane helix</keyword>